<dbReference type="SMART" id="SM00228">
    <property type="entry name" value="PDZ"/>
    <property type="match status" value="4"/>
</dbReference>
<feature type="domain" description="PDZ" evidence="2">
    <location>
        <begin position="395"/>
        <end position="470"/>
    </location>
</feature>
<reference evidence="3" key="2">
    <citation type="submission" date="2011-02" db="EMBL/GenBank/DDBJ databases">
        <authorList>
            <person name="MacLean D."/>
        </authorList>
    </citation>
    <scope>NUCLEOTIDE SEQUENCE</scope>
</reference>
<dbReference type="InterPro" id="IPR001478">
    <property type="entry name" value="PDZ"/>
</dbReference>
<dbReference type="HOGENOM" id="CLU_324040_0_0_1"/>
<feature type="compositionally biased region" description="Basic and acidic residues" evidence="1">
    <location>
        <begin position="820"/>
        <end position="837"/>
    </location>
</feature>
<feature type="region of interest" description="Disordered" evidence="1">
    <location>
        <begin position="20"/>
        <end position="111"/>
    </location>
</feature>
<dbReference type="AlphaFoldDB" id="F0W0G5"/>
<dbReference type="EMBL" id="FR824049">
    <property type="protein sequence ID" value="CCA14537.1"/>
    <property type="molecule type" value="Genomic_DNA"/>
</dbReference>
<dbReference type="CDD" id="cd00136">
    <property type="entry name" value="PDZ_canonical"/>
    <property type="match status" value="1"/>
</dbReference>
<protein>
    <submittedName>
        <fullName evidence="3">Uncharacterized protein AlNc14C4G607</fullName>
    </submittedName>
</protein>
<dbReference type="InterPro" id="IPR036034">
    <property type="entry name" value="PDZ_sf"/>
</dbReference>
<feature type="compositionally biased region" description="Acidic residues" evidence="1">
    <location>
        <begin position="767"/>
        <end position="778"/>
    </location>
</feature>
<dbReference type="PANTHER" id="PTHR19964:SF92">
    <property type="entry name" value="PATJ HOMOLOG"/>
    <property type="match status" value="1"/>
</dbReference>
<dbReference type="SUPFAM" id="SSF50156">
    <property type="entry name" value="PDZ domain-like"/>
    <property type="match status" value="3"/>
</dbReference>
<evidence type="ECO:0000256" key="1">
    <source>
        <dbReference type="SAM" id="MobiDB-lite"/>
    </source>
</evidence>
<feature type="compositionally biased region" description="Basic and acidic residues" evidence="1">
    <location>
        <begin position="694"/>
        <end position="705"/>
    </location>
</feature>
<feature type="compositionally biased region" description="Basic and acidic residues" evidence="1">
    <location>
        <begin position="628"/>
        <end position="649"/>
    </location>
</feature>
<feature type="domain" description="PDZ" evidence="2">
    <location>
        <begin position="951"/>
        <end position="1023"/>
    </location>
</feature>
<feature type="compositionally biased region" description="Low complexity" evidence="1">
    <location>
        <begin position="229"/>
        <end position="239"/>
    </location>
</feature>
<dbReference type="InterPro" id="IPR051342">
    <property type="entry name" value="PDZ_scaffold"/>
</dbReference>
<dbReference type="PANTHER" id="PTHR19964">
    <property type="entry name" value="MULTIPLE PDZ DOMAIN PROTEIN"/>
    <property type="match status" value="1"/>
</dbReference>
<gene>
    <name evidence="3" type="primary">AlNc14C4G607</name>
    <name evidence="3" type="ORF">ALNC14_006800</name>
</gene>
<sequence>MSTSLFLHVITEYSFEFDRMETDEPGDNNMTAASSREISASECDVQTAEDSPVETSDISHSNDENEISLNENADSDDKLTSSSGGVECKEISPESTVREEPAEKFDTSDSEELAGNSCLECKTQDEMYTIYWESDVLGLILKPNLLGQAVIRRVTSEGKAKGLKEARVGDILCSINQQSIEAFSFQMITSRLKSLILPIQLGFSAVYNQRPTSVRNLTEMDNMWRREPSSFSNSEESASTYTDTGIHNEDDNSSQISNTTRSFRTNLGEDYEFDVVWESGSLGCAFKQRNELPVVKSLSETIETLSIRQIQPGDILLLVNGLRTELLGFKTTVYILKSAPKPVFLRFQRNLLSTAADTMLSIRTELGQDESRQTEMVKETHQMGSDTMHYVVLWSEGSLGIQVKAGEDGLVYVLQITGPGGVSPVSDKIAVGDILVRVADKKIGQIGTAAAFNILRKVVKPVELAFQHVVISTSEVEQAEDNSPEVANDLISSVSIMEKAENGSAEAHATNSNSLSHGSIYSVDSAPVLGEICDHLIAHIVEDKPVVGTQVLQDSSAGLKSFREMSDMSLGRESQSSNTGEGDPGCRKEVDTINAANYAHGRQSDNVDVVEPVVEKVSAEADENPYFGHEKKVTEGEERSVCGGDKEPAGGEESVIFGDAEEVADGEESPTCSEKKDPGEAEEISIIGEEEEGGERKENSNRGEEKDADEDEESPLCDQENEHAEGEESFIVGEEKEAGEENLIYGEENNAEGVESSTNTKEKDSTEGEENPSCDDEREIIGGAEKSICGEDIAAADDSEGLVIDQEEEAAEGEESPVIGDKRELVSTESCSKHDVQTEDENPASTDLDISLYSQFRLRNIQNRDPPRFSDVESGHLKVTSILDAYSPPSYAELYPERVEELTGDIRIPLEDLTMSKLFSPPKVAQGTGNFKDALLPSARSRLTKYRIRWEQGLLGITFKRTKGKIIVSRLTGQSDCEGLQRVQPGDWLYAINDLKTLPMRLGEAMEILKSTSKPVKLHFIAS</sequence>
<feature type="compositionally biased region" description="Acidic residues" evidence="1">
    <location>
        <begin position="706"/>
        <end position="715"/>
    </location>
</feature>
<evidence type="ECO:0000313" key="3">
    <source>
        <dbReference type="EMBL" id="CCA14537.1"/>
    </source>
</evidence>
<accession>F0W0G5</accession>
<name>F0W0G5_9STRA</name>
<proteinExistence type="predicted"/>
<feature type="compositionally biased region" description="Basic and acidic residues" evidence="1">
    <location>
        <begin position="87"/>
        <end position="107"/>
    </location>
</feature>
<feature type="compositionally biased region" description="Acidic residues" evidence="1">
    <location>
        <begin position="680"/>
        <end position="693"/>
    </location>
</feature>
<organism evidence="3">
    <name type="scientific">Albugo laibachii Nc14</name>
    <dbReference type="NCBI Taxonomy" id="890382"/>
    <lineage>
        <taxon>Eukaryota</taxon>
        <taxon>Sar</taxon>
        <taxon>Stramenopiles</taxon>
        <taxon>Oomycota</taxon>
        <taxon>Peronosporomycetes</taxon>
        <taxon>Albuginales</taxon>
        <taxon>Albuginaceae</taxon>
        <taxon>Albugo</taxon>
    </lineage>
</organism>
<feature type="region of interest" description="Disordered" evidence="1">
    <location>
        <begin position="227"/>
        <end position="258"/>
    </location>
</feature>
<feature type="region of interest" description="Disordered" evidence="1">
    <location>
        <begin position="807"/>
        <end position="843"/>
    </location>
</feature>
<reference evidence="3" key="1">
    <citation type="journal article" date="2011" name="PLoS Biol.">
        <title>Gene gain and loss during evolution of obligate parasitism in the white rust pathogen of Arabidopsis thaliana.</title>
        <authorList>
            <person name="Kemen E."/>
            <person name="Gardiner A."/>
            <person name="Schultz-Larsen T."/>
            <person name="Kemen A.C."/>
            <person name="Balmuth A.L."/>
            <person name="Robert-Seilaniantz A."/>
            <person name="Bailey K."/>
            <person name="Holub E."/>
            <person name="Studholme D.J."/>
            <person name="Maclean D."/>
            <person name="Jones J.D."/>
        </authorList>
    </citation>
    <scope>NUCLEOTIDE SEQUENCE</scope>
</reference>
<feature type="region of interest" description="Disordered" evidence="1">
    <location>
        <begin position="567"/>
        <end position="588"/>
    </location>
</feature>
<evidence type="ECO:0000259" key="2">
    <source>
        <dbReference type="PROSITE" id="PS50106"/>
    </source>
</evidence>
<dbReference type="PROSITE" id="PS50106">
    <property type="entry name" value="PDZ"/>
    <property type="match status" value="2"/>
</dbReference>
<feature type="region of interest" description="Disordered" evidence="1">
    <location>
        <begin position="620"/>
        <end position="787"/>
    </location>
</feature>
<feature type="compositionally biased region" description="Polar residues" evidence="1">
    <location>
        <begin position="28"/>
        <end position="38"/>
    </location>
</feature>
<feature type="compositionally biased region" description="Acidic residues" evidence="1">
    <location>
        <begin position="659"/>
        <end position="668"/>
    </location>
</feature>
<dbReference type="Gene3D" id="2.30.42.10">
    <property type="match status" value="2"/>
</dbReference>